<keyword evidence="2" id="KW-1185">Reference proteome</keyword>
<accession>A0A7W3T981</accession>
<comment type="caution">
    <text evidence="1">The sequence shown here is derived from an EMBL/GenBank/DDBJ whole genome shotgun (WGS) entry which is preliminary data.</text>
</comment>
<keyword evidence="1" id="KW-0808">Transferase</keyword>
<name>A0A7W3T981_9ACTN</name>
<dbReference type="Proteomes" id="UP000530234">
    <property type="component" value="Unassembled WGS sequence"/>
</dbReference>
<gene>
    <name evidence="1" type="ORF">FOE67_26975</name>
</gene>
<dbReference type="EMBL" id="VKHS01001418">
    <property type="protein sequence ID" value="MBB0233036.1"/>
    <property type="molecule type" value="Genomic_DNA"/>
</dbReference>
<reference evidence="2" key="1">
    <citation type="submission" date="2019-10" db="EMBL/GenBank/DDBJ databases">
        <title>Streptomyces sp. nov., a novel actinobacterium isolated from alkaline environment.</title>
        <authorList>
            <person name="Golinska P."/>
        </authorList>
    </citation>
    <scope>NUCLEOTIDE SEQUENCE [LARGE SCALE GENOMIC DNA]</scope>
    <source>
        <strain evidence="2">DSM 42108</strain>
    </source>
</reference>
<proteinExistence type="predicted"/>
<evidence type="ECO:0000313" key="1">
    <source>
        <dbReference type="EMBL" id="MBB0233036.1"/>
    </source>
</evidence>
<organism evidence="1 2">
    <name type="scientific">Streptomyces calidiresistens</name>
    <dbReference type="NCBI Taxonomy" id="1485586"/>
    <lineage>
        <taxon>Bacteria</taxon>
        <taxon>Bacillati</taxon>
        <taxon>Actinomycetota</taxon>
        <taxon>Actinomycetes</taxon>
        <taxon>Kitasatosporales</taxon>
        <taxon>Streptomycetaceae</taxon>
        <taxon>Streptomyces</taxon>
    </lineage>
</organism>
<sequence>MAADPFSVRTAGPGDAPVIARLLHDFNTEFATPTPGAEVLA</sequence>
<feature type="non-terminal residue" evidence="1">
    <location>
        <position position="41"/>
    </location>
</feature>
<evidence type="ECO:0000313" key="2">
    <source>
        <dbReference type="Proteomes" id="UP000530234"/>
    </source>
</evidence>
<protein>
    <submittedName>
        <fullName evidence="1">N-acetyltransferase</fullName>
    </submittedName>
</protein>
<dbReference type="AlphaFoldDB" id="A0A7W3T981"/>
<dbReference type="GO" id="GO:0016740">
    <property type="term" value="F:transferase activity"/>
    <property type="evidence" value="ECO:0007669"/>
    <property type="project" value="UniProtKB-KW"/>
</dbReference>